<keyword evidence="5" id="KW-0057">Aromatic amino acid biosynthesis</keyword>
<evidence type="ECO:0000256" key="8">
    <source>
        <dbReference type="ARBA" id="ARBA00047848"/>
    </source>
</evidence>
<dbReference type="CDD" id="cd04905">
    <property type="entry name" value="ACT_CM-PDT"/>
    <property type="match status" value="1"/>
</dbReference>
<evidence type="ECO:0000256" key="4">
    <source>
        <dbReference type="ARBA" id="ARBA00022605"/>
    </source>
</evidence>
<dbReference type="PROSITE" id="PS51671">
    <property type="entry name" value="ACT"/>
    <property type="match status" value="1"/>
</dbReference>
<feature type="domain" description="Prephenate dehydratase" evidence="9">
    <location>
        <begin position="5"/>
        <end position="186"/>
    </location>
</feature>
<sequence length="331" mass="35943">MSQPKLTYLGPQGTFTHQAALQAADQLVREYGVAQPRLEAAPDVPSIMHVVESGDSWGVIAWENNVEGYVMPNLDALIDADDAAGFARVGIDVAFDAFVKSGVQQDIDGCEVCAHPHGLAQCKRFIEQHHLRAVPASSNAAACRDLNDGQVALGPSICGELYGLETVARQVQDFTGARTEFLVVAPRDEVRALSAQSKQSKQAKQAEFETIVVFIPLATGPGVVADLLDVVRDAGLNMTSLISRPIKGHDGTYSFIATVDAAAWEPRFRDMITQVAEHGDWVKTVAVYPRREHPNPPVDSWMLPSGGVRLDATHLEEGWQAGQRVGRELLW</sequence>
<dbReference type="InterPro" id="IPR045865">
    <property type="entry name" value="ACT-like_dom_sf"/>
</dbReference>
<dbReference type="EC" id="4.2.1.51" evidence="2"/>
<evidence type="ECO:0000256" key="5">
    <source>
        <dbReference type="ARBA" id="ARBA00023141"/>
    </source>
</evidence>
<evidence type="ECO:0000259" key="10">
    <source>
        <dbReference type="PROSITE" id="PS51671"/>
    </source>
</evidence>
<dbReference type="EMBL" id="JAAIIJ010000002">
    <property type="protein sequence ID" value="NMN01416.1"/>
    <property type="molecule type" value="Genomic_DNA"/>
</dbReference>
<dbReference type="Gene3D" id="3.30.70.260">
    <property type="match status" value="1"/>
</dbReference>
<dbReference type="InterPro" id="IPR002912">
    <property type="entry name" value="ACT_dom"/>
</dbReference>
<dbReference type="SUPFAM" id="SSF55021">
    <property type="entry name" value="ACT-like"/>
    <property type="match status" value="1"/>
</dbReference>
<dbReference type="Pfam" id="PF00800">
    <property type="entry name" value="PDT"/>
    <property type="match status" value="1"/>
</dbReference>
<evidence type="ECO:0000256" key="7">
    <source>
        <dbReference type="ARBA" id="ARBA00023239"/>
    </source>
</evidence>
<comment type="caution">
    <text evidence="11">The sequence shown here is derived from an EMBL/GenBank/DDBJ whole genome shotgun (WGS) entry which is preliminary data.</text>
</comment>
<gene>
    <name evidence="11" type="ORF">G1C94_0037</name>
</gene>
<keyword evidence="4" id="KW-0028">Amino-acid biosynthesis</keyword>
<evidence type="ECO:0000256" key="1">
    <source>
        <dbReference type="ARBA" id="ARBA00004741"/>
    </source>
</evidence>
<evidence type="ECO:0000256" key="3">
    <source>
        <dbReference type="ARBA" id="ARBA00021872"/>
    </source>
</evidence>
<keyword evidence="7" id="KW-0456">Lyase</keyword>
<dbReference type="PANTHER" id="PTHR21022:SF19">
    <property type="entry name" value="PREPHENATE DEHYDRATASE-RELATED"/>
    <property type="match status" value="1"/>
</dbReference>
<dbReference type="RefSeq" id="WP_172143597.1">
    <property type="nucleotide sequence ID" value="NZ_JAAIIJ010000002.1"/>
</dbReference>
<feature type="domain" description="ACT" evidence="10">
    <location>
        <begin position="212"/>
        <end position="290"/>
    </location>
</feature>
<dbReference type="PANTHER" id="PTHR21022">
    <property type="entry name" value="PREPHENATE DEHYDRATASE P PROTEIN"/>
    <property type="match status" value="1"/>
</dbReference>
<evidence type="ECO:0000256" key="2">
    <source>
        <dbReference type="ARBA" id="ARBA00013147"/>
    </source>
</evidence>
<comment type="pathway">
    <text evidence="1">Amino-acid biosynthesis; L-phenylalanine biosynthesis; phenylpyruvate from prephenate: step 1/1.</text>
</comment>
<proteinExistence type="predicted"/>
<keyword evidence="6" id="KW-0584">Phenylalanine biosynthesis</keyword>
<name>A0ABX1SUB9_9BIFI</name>
<dbReference type="Proteomes" id="UP000553756">
    <property type="component" value="Unassembled WGS sequence"/>
</dbReference>
<dbReference type="InterPro" id="IPR001086">
    <property type="entry name" value="Preph_deHydtase"/>
</dbReference>
<reference evidence="11 12" key="1">
    <citation type="submission" date="2020-02" db="EMBL/GenBank/DDBJ databases">
        <title>Characterization of phylogenetic diversity of novel bifidobacterial species isolated in Czech ZOOs.</title>
        <authorList>
            <person name="Lugli G.A."/>
            <person name="Vera N.B."/>
            <person name="Ventura M."/>
        </authorList>
    </citation>
    <scope>NUCLEOTIDE SEQUENCE [LARGE SCALE GENOMIC DNA]</scope>
    <source>
        <strain evidence="11 12">DSM 109963</strain>
    </source>
</reference>
<accession>A0ABX1SUB9</accession>
<evidence type="ECO:0000313" key="11">
    <source>
        <dbReference type="EMBL" id="NMN01416.1"/>
    </source>
</evidence>
<comment type="catalytic activity">
    <reaction evidence="8">
        <text>prephenate + H(+) = 3-phenylpyruvate + CO2 + H2O</text>
        <dbReference type="Rhea" id="RHEA:21648"/>
        <dbReference type="ChEBI" id="CHEBI:15377"/>
        <dbReference type="ChEBI" id="CHEBI:15378"/>
        <dbReference type="ChEBI" id="CHEBI:16526"/>
        <dbReference type="ChEBI" id="CHEBI:18005"/>
        <dbReference type="ChEBI" id="CHEBI:29934"/>
        <dbReference type="EC" id="4.2.1.51"/>
    </reaction>
</comment>
<keyword evidence="12" id="KW-1185">Reference proteome</keyword>
<evidence type="ECO:0000313" key="12">
    <source>
        <dbReference type="Proteomes" id="UP000553756"/>
    </source>
</evidence>
<evidence type="ECO:0000256" key="6">
    <source>
        <dbReference type="ARBA" id="ARBA00023222"/>
    </source>
</evidence>
<organism evidence="11 12">
    <name type="scientific">Bifidobacterium panos</name>
    <dbReference type="NCBI Taxonomy" id="2675321"/>
    <lineage>
        <taxon>Bacteria</taxon>
        <taxon>Bacillati</taxon>
        <taxon>Actinomycetota</taxon>
        <taxon>Actinomycetes</taxon>
        <taxon>Bifidobacteriales</taxon>
        <taxon>Bifidobacteriaceae</taxon>
        <taxon>Bifidobacterium</taxon>
    </lineage>
</organism>
<evidence type="ECO:0000259" key="9">
    <source>
        <dbReference type="PROSITE" id="PS51171"/>
    </source>
</evidence>
<dbReference type="PROSITE" id="PS51171">
    <property type="entry name" value="PREPHENATE_DEHYDR_3"/>
    <property type="match status" value="1"/>
</dbReference>
<dbReference type="InterPro" id="IPR008242">
    <property type="entry name" value="Chor_mutase/pphenate_deHydtase"/>
</dbReference>
<protein>
    <recommendedName>
        <fullName evidence="3">Prephenate dehydratase</fullName>
        <ecNumber evidence="2">4.2.1.51</ecNumber>
    </recommendedName>
</protein>
<dbReference type="SUPFAM" id="SSF53850">
    <property type="entry name" value="Periplasmic binding protein-like II"/>
    <property type="match status" value="1"/>
</dbReference>
<dbReference type="Gene3D" id="3.40.190.10">
    <property type="entry name" value="Periplasmic binding protein-like II"/>
    <property type="match status" value="2"/>
</dbReference>
<dbReference type="PIRSF" id="PIRSF001500">
    <property type="entry name" value="Chor_mut_pdt_Ppr"/>
    <property type="match status" value="1"/>
</dbReference>